<organism evidence="3 4">
    <name type="scientific">Kitasatospora kifunensis</name>
    <name type="common">Streptomyces kifunensis</name>
    <dbReference type="NCBI Taxonomy" id="58351"/>
    <lineage>
        <taxon>Bacteria</taxon>
        <taxon>Bacillati</taxon>
        <taxon>Actinomycetota</taxon>
        <taxon>Actinomycetes</taxon>
        <taxon>Kitasatosporales</taxon>
        <taxon>Streptomycetaceae</taxon>
        <taxon>Kitasatospora</taxon>
    </lineage>
</organism>
<proteinExistence type="predicted"/>
<reference evidence="3 4" key="1">
    <citation type="submission" date="2020-08" db="EMBL/GenBank/DDBJ databases">
        <title>Sequencing the genomes of 1000 actinobacteria strains.</title>
        <authorList>
            <person name="Klenk H.-P."/>
        </authorList>
    </citation>
    <scope>NUCLEOTIDE SEQUENCE [LARGE SCALE GENOMIC DNA]</scope>
    <source>
        <strain evidence="3 4">DSM 41654</strain>
    </source>
</reference>
<feature type="chain" id="PRO_5030651014" description="Lipoprotein" evidence="2">
    <location>
        <begin position="45"/>
        <end position="248"/>
    </location>
</feature>
<accession>A0A7W7QZY1</accession>
<feature type="region of interest" description="Disordered" evidence="1">
    <location>
        <begin position="227"/>
        <end position="248"/>
    </location>
</feature>
<name>A0A7W7QZY1_KITKI</name>
<feature type="signal peptide" evidence="2">
    <location>
        <begin position="1"/>
        <end position="44"/>
    </location>
</feature>
<comment type="caution">
    <text evidence="3">The sequence shown here is derived from an EMBL/GenBank/DDBJ whole genome shotgun (WGS) entry which is preliminary data.</text>
</comment>
<feature type="region of interest" description="Disordered" evidence="1">
    <location>
        <begin position="1"/>
        <end position="26"/>
    </location>
</feature>
<feature type="compositionally biased region" description="Low complexity" evidence="1">
    <location>
        <begin position="53"/>
        <end position="87"/>
    </location>
</feature>
<evidence type="ECO:0000313" key="3">
    <source>
        <dbReference type="EMBL" id="MBB4922912.1"/>
    </source>
</evidence>
<evidence type="ECO:0000313" key="4">
    <source>
        <dbReference type="Proteomes" id="UP000540506"/>
    </source>
</evidence>
<evidence type="ECO:0000256" key="1">
    <source>
        <dbReference type="SAM" id="MobiDB-lite"/>
    </source>
</evidence>
<sequence>MDENTTAEQLRQHVAPRSRGPLGRRRRSLAAAALLLSLAATVSACNSDGTAKSTSAAASASSPSASGSPAGTASASPSPSDSASPSGSTGGGASAAPGSAQPSAPGSGPASAAPSGPAPSSPAPGQAQPSTPANSTPPATTPLPVDPQGQLKPASYLTKGNQLTIFFFGGVCDKYGLKADESKAGQVSVQVVITQKPPAGQLCPDLVKQQSVTADLAQPLQGRTVLSSTGADVPLESVPNGGPVSAGN</sequence>
<gene>
    <name evidence="3" type="ORF">FHR34_001905</name>
</gene>
<keyword evidence="2" id="KW-0732">Signal</keyword>
<evidence type="ECO:0000256" key="2">
    <source>
        <dbReference type="SAM" id="SignalP"/>
    </source>
</evidence>
<keyword evidence="4" id="KW-1185">Reference proteome</keyword>
<protein>
    <recommendedName>
        <fullName evidence="5">Lipoprotein</fullName>
    </recommendedName>
</protein>
<dbReference type="RefSeq" id="WP_184935010.1">
    <property type="nucleotide sequence ID" value="NZ_JACHJV010000001.1"/>
</dbReference>
<dbReference type="AlphaFoldDB" id="A0A7W7QZY1"/>
<evidence type="ECO:0008006" key="5">
    <source>
        <dbReference type="Google" id="ProtNLM"/>
    </source>
</evidence>
<dbReference type="EMBL" id="JACHJV010000001">
    <property type="protein sequence ID" value="MBB4922912.1"/>
    <property type="molecule type" value="Genomic_DNA"/>
</dbReference>
<feature type="compositionally biased region" description="Low complexity" evidence="1">
    <location>
        <begin position="94"/>
        <end position="115"/>
    </location>
</feature>
<feature type="compositionally biased region" description="Low complexity" evidence="1">
    <location>
        <begin position="123"/>
        <end position="138"/>
    </location>
</feature>
<dbReference type="Proteomes" id="UP000540506">
    <property type="component" value="Unassembled WGS sequence"/>
</dbReference>
<feature type="region of interest" description="Disordered" evidence="1">
    <location>
        <begin position="47"/>
        <end position="154"/>
    </location>
</feature>